<dbReference type="AlphaFoldDB" id="A0A511DJS2"/>
<evidence type="ECO:0000256" key="1">
    <source>
        <dbReference type="SAM" id="MobiDB-lite"/>
    </source>
</evidence>
<comment type="caution">
    <text evidence="2">The sequence shown here is derived from an EMBL/GenBank/DDBJ whole genome shotgun (WGS) entry which is preliminary data.</text>
</comment>
<organism evidence="2 3">
    <name type="scientific">Pseudonocardia sulfidoxydans NBRC 16205</name>
    <dbReference type="NCBI Taxonomy" id="1223511"/>
    <lineage>
        <taxon>Bacteria</taxon>
        <taxon>Bacillati</taxon>
        <taxon>Actinomycetota</taxon>
        <taxon>Actinomycetes</taxon>
        <taxon>Pseudonocardiales</taxon>
        <taxon>Pseudonocardiaceae</taxon>
        <taxon>Pseudonocardia</taxon>
    </lineage>
</organism>
<evidence type="ECO:0000313" key="2">
    <source>
        <dbReference type="EMBL" id="GEL25051.1"/>
    </source>
</evidence>
<proteinExistence type="predicted"/>
<accession>A0A511DJS2</accession>
<sequence>MQVVIIEAVAAWRARFGQTVHSRDGGSPVPFVAGFVAGLWTSARSGGLQPSAWEDRRTAGLRTEPVAPALRDPRR</sequence>
<reference evidence="2 3" key="1">
    <citation type="submission" date="2019-07" db="EMBL/GenBank/DDBJ databases">
        <title>Whole genome shotgun sequence of Pseudonocardia sulfidoxydans NBRC 16205.</title>
        <authorList>
            <person name="Hosoyama A."/>
            <person name="Uohara A."/>
            <person name="Ohji S."/>
            <person name="Ichikawa N."/>
        </authorList>
    </citation>
    <scope>NUCLEOTIDE SEQUENCE [LARGE SCALE GENOMIC DNA]</scope>
    <source>
        <strain evidence="2 3">NBRC 16205</strain>
    </source>
</reference>
<name>A0A511DJS2_9PSEU</name>
<feature type="region of interest" description="Disordered" evidence="1">
    <location>
        <begin position="45"/>
        <end position="75"/>
    </location>
</feature>
<dbReference type="EMBL" id="BJVJ01000044">
    <property type="protein sequence ID" value="GEL25051.1"/>
    <property type="molecule type" value="Genomic_DNA"/>
</dbReference>
<keyword evidence="3" id="KW-1185">Reference proteome</keyword>
<gene>
    <name evidence="2" type="ORF">PSU4_40050</name>
</gene>
<evidence type="ECO:0000313" key="3">
    <source>
        <dbReference type="Proteomes" id="UP000321685"/>
    </source>
</evidence>
<dbReference type="Proteomes" id="UP000321685">
    <property type="component" value="Unassembled WGS sequence"/>
</dbReference>
<protein>
    <submittedName>
        <fullName evidence="2">Uncharacterized protein</fullName>
    </submittedName>
</protein>